<sequence length="626" mass="69212">MSQTQPQDYPELALSDIMHLMSPPPHDEETPYDFQAIRKRALEMSSSPQPPTTANKELLDMVMRLTDTIPPDPDQLIRQAELISGLAEQRDFLMRQAEEQHLRWDAEREGWARMAEALIAQQTRNRGSADREEELDRQNSIIEADNKTLRSKLNETQSRLTLLETELTRLRPLLLMQSANMSALPKQSSRRRGKDREAPPFIDEDHDGYVSPCNDEDTTPQTTPRHRHSRHSTTNPKKKPTSAAQKNSSRPISADARTEHLLLAARKIGKQRTGLMAGFVSHLQYKGKDKDRDEVLTVTPNTPRRSYPYLNTISPVRNPPPGAPIPAPILLPAYSSNLLQTPSSSSSTTVPPSSSSRRHLRNPEPRPTSPRTQHNPPTPLDSLLSAARSAAQSMMIDEEDRESTASPLPKRRKLDASVSSSLNPATTSLSTLREREGDPGGARIRSALDVLADQAAVFSSQEAQEKIQTQPQSQLQEKDKGKGKSRTRPSPEMPAKEKSKLRTRPKRKTAESTRLSRTPTQTPSQEPIHLSPRPPPAGDWESGLGPTNLRPVQWNDGGNSDEALSDDPDRPAEPARQPFDTSVNGSSNAEVHDPTAGSVEVSSKPSDPPVAQDIDVDAVIPAPTFG</sequence>
<dbReference type="EMBL" id="MU267749">
    <property type="protein sequence ID" value="KAH7909627.1"/>
    <property type="molecule type" value="Genomic_DNA"/>
</dbReference>
<protein>
    <submittedName>
        <fullName evidence="1">Uncharacterized protein</fullName>
    </submittedName>
</protein>
<name>A0ACB8A8S8_9AGAM</name>
<comment type="caution">
    <text evidence="1">The sequence shown here is derived from an EMBL/GenBank/DDBJ whole genome shotgun (WGS) entry which is preliminary data.</text>
</comment>
<reference evidence="1" key="1">
    <citation type="journal article" date="2021" name="New Phytol.">
        <title>Evolutionary innovations through gain and loss of genes in the ectomycorrhizal Boletales.</title>
        <authorList>
            <person name="Wu G."/>
            <person name="Miyauchi S."/>
            <person name="Morin E."/>
            <person name="Kuo A."/>
            <person name="Drula E."/>
            <person name="Varga T."/>
            <person name="Kohler A."/>
            <person name="Feng B."/>
            <person name="Cao Y."/>
            <person name="Lipzen A."/>
            <person name="Daum C."/>
            <person name="Hundley H."/>
            <person name="Pangilinan J."/>
            <person name="Johnson J."/>
            <person name="Barry K."/>
            <person name="LaButti K."/>
            <person name="Ng V."/>
            <person name="Ahrendt S."/>
            <person name="Min B."/>
            <person name="Choi I.G."/>
            <person name="Park H."/>
            <person name="Plett J.M."/>
            <person name="Magnuson J."/>
            <person name="Spatafora J.W."/>
            <person name="Nagy L.G."/>
            <person name="Henrissat B."/>
            <person name="Grigoriev I.V."/>
            <person name="Yang Z.L."/>
            <person name="Xu J."/>
            <person name="Martin F.M."/>
        </authorList>
    </citation>
    <scope>NUCLEOTIDE SEQUENCE</scope>
    <source>
        <strain evidence="1">ATCC 28755</strain>
    </source>
</reference>
<gene>
    <name evidence="1" type="ORF">BJ138DRAFT_206357</name>
</gene>
<accession>A0ACB8A8S8</accession>
<dbReference type="Proteomes" id="UP000790377">
    <property type="component" value="Unassembled WGS sequence"/>
</dbReference>
<keyword evidence="2" id="KW-1185">Reference proteome</keyword>
<evidence type="ECO:0000313" key="1">
    <source>
        <dbReference type="EMBL" id="KAH7909627.1"/>
    </source>
</evidence>
<organism evidence="1 2">
    <name type="scientific">Hygrophoropsis aurantiaca</name>
    <dbReference type="NCBI Taxonomy" id="72124"/>
    <lineage>
        <taxon>Eukaryota</taxon>
        <taxon>Fungi</taxon>
        <taxon>Dikarya</taxon>
        <taxon>Basidiomycota</taxon>
        <taxon>Agaricomycotina</taxon>
        <taxon>Agaricomycetes</taxon>
        <taxon>Agaricomycetidae</taxon>
        <taxon>Boletales</taxon>
        <taxon>Coniophorineae</taxon>
        <taxon>Hygrophoropsidaceae</taxon>
        <taxon>Hygrophoropsis</taxon>
    </lineage>
</organism>
<evidence type="ECO:0000313" key="2">
    <source>
        <dbReference type="Proteomes" id="UP000790377"/>
    </source>
</evidence>
<proteinExistence type="predicted"/>